<keyword evidence="15" id="KW-1185">Reference proteome</keyword>
<keyword evidence="2" id="KW-1003">Cell membrane</keyword>
<organism evidence="14 15">
    <name type="scientific">Musa troglodytarum</name>
    <name type="common">fe'i banana</name>
    <dbReference type="NCBI Taxonomy" id="320322"/>
    <lineage>
        <taxon>Eukaryota</taxon>
        <taxon>Viridiplantae</taxon>
        <taxon>Streptophyta</taxon>
        <taxon>Embryophyta</taxon>
        <taxon>Tracheophyta</taxon>
        <taxon>Spermatophyta</taxon>
        <taxon>Magnoliopsida</taxon>
        <taxon>Liliopsida</taxon>
        <taxon>Zingiberales</taxon>
        <taxon>Musaceae</taxon>
        <taxon>Musa</taxon>
    </lineage>
</organism>
<keyword evidence="6" id="KW-1015">Disulfide bond</keyword>
<comment type="subcellular location">
    <subcellularLocation>
        <location evidence="1">Cell membrane</location>
        <topology evidence="1">Lipid-anchor</topology>
        <topology evidence="1">GPI-anchor</topology>
    </subcellularLocation>
</comment>
<evidence type="ECO:0000256" key="8">
    <source>
        <dbReference type="ARBA" id="ARBA00023288"/>
    </source>
</evidence>
<feature type="compositionally biased region" description="Pro residues" evidence="10">
    <location>
        <begin position="396"/>
        <end position="408"/>
    </location>
</feature>
<dbReference type="GO" id="GO:0005886">
    <property type="term" value="C:plasma membrane"/>
    <property type="evidence" value="ECO:0007669"/>
    <property type="project" value="UniProtKB-SubCell"/>
</dbReference>
<dbReference type="FunFam" id="2.60.40.420:FF:000066">
    <property type="entry name" value="Early nodulin-like protein 9"/>
    <property type="match status" value="1"/>
</dbReference>
<evidence type="ECO:0000313" key="14">
    <source>
        <dbReference type="EMBL" id="URD83018.1"/>
    </source>
</evidence>
<feature type="compositionally biased region" description="Low complexity" evidence="10">
    <location>
        <begin position="163"/>
        <end position="181"/>
    </location>
</feature>
<feature type="region of interest" description="Disordered" evidence="10">
    <location>
        <begin position="145"/>
        <end position="181"/>
    </location>
</feature>
<evidence type="ECO:0000256" key="5">
    <source>
        <dbReference type="ARBA" id="ARBA00023136"/>
    </source>
</evidence>
<dbReference type="SUPFAM" id="SSF49503">
    <property type="entry name" value="Cupredoxins"/>
    <property type="match status" value="1"/>
</dbReference>
<dbReference type="Proteomes" id="UP001055439">
    <property type="component" value="Chromosome 10"/>
</dbReference>
<evidence type="ECO:0000256" key="1">
    <source>
        <dbReference type="ARBA" id="ARBA00004609"/>
    </source>
</evidence>
<evidence type="ECO:0000256" key="10">
    <source>
        <dbReference type="SAM" id="MobiDB-lite"/>
    </source>
</evidence>
<comment type="similarity">
    <text evidence="9">Belongs to the early nodulin-like (ENODL) family.</text>
</comment>
<dbReference type="Gene3D" id="2.60.40.420">
    <property type="entry name" value="Cupredoxins - blue copper proteins"/>
    <property type="match status" value="1"/>
</dbReference>
<accession>A0A9E7ETA4</accession>
<keyword evidence="7" id="KW-0325">Glycoprotein</keyword>
<evidence type="ECO:0000256" key="11">
    <source>
        <dbReference type="SAM" id="Phobius"/>
    </source>
</evidence>
<evidence type="ECO:0000256" key="7">
    <source>
        <dbReference type="ARBA" id="ARBA00023180"/>
    </source>
</evidence>
<dbReference type="InterPro" id="IPR008972">
    <property type="entry name" value="Cupredoxin"/>
</dbReference>
<sequence>CDDPEFMSDLDVHFPTAFGPVSEANVGDSGAGAKESVRVCIQQKNGIPLIQVTAAAMCGAWKCLFSFSDGSTEASFVWLCLSYGVEHNSAILGMVLPLAVSLAVHKEHEMEIGYPTDVKHVAHIDFDRPRELQTASAMFMDHRLPRIPKAPPSKTKQKKNKVASPASSARSTRSSTSRTSYSTAIEVGGEITGSQEWSRRQLVTVTESLQIPQTIAFFSQSLILSSCTFSLMATSCGLALACVAVMIAMAGATQFRVGGSKGWSVPDPGAMSYNQWAERNRFRVGDSVLFVYPPDKDSVLQVAKEAYDACNTNAYVDKYDDGNTVVTFNRSGPFYFISGVEANCLRNESVVVVVMADRSNRAAAPGASEPSLSPSPSTPVASAPSPSPSPSTASAPSPPPPPPSPPPGSAEVTPAPGPATSGEEPNPASPPSPPNMASLTTVGFMGMVGSLLGSVLLAL</sequence>
<keyword evidence="8" id="KW-0449">Lipoprotein</keyword>
<dbReference type="GO" id="GO:0098552">
    <property type="term" value="C:side of membrane"/>
    <property type="evidence" value="ECO:0007669"/>
    <property type="project" value="UniProtKB-KW"/>
</dbReference>
<dbReference type="InterPro" id="IPR041846">
    <property type="entry name" value="ENL_dom"/>
</dbReference>
<keyword evidence="11" id="KW-1133">Transmembrane helix</keyword>
<evidence type="ECO:0000256" key="3">
    <source>
        <dbReference type="ARBA" id="ARBA00022622"/>
    </source>
</evidence>
<reference evidence="14" key="1">
    <citation type="submission" date="2022-05" db="EMBL/GenBank/DDBJ databases">
        <title>The Musa troglodytarum L. genome provides insights into the mechanism of non-climacteric behaviour and enrichment of carotenoids.</title>
        <authorList>
            <person name="Wang J."/>
        </authorList>
    </citation>
    <scope>NUCLEOTIDE SEQUENCE</scope>
    <source>
        <tissue evidence="14">Leaf</tissue>
    </source>
</reference>
<dbReference type="EMBL" id="CP097503">
    <property type="protein sequence ID" value="URD83018.1"/>
    <property type="molecule type" value="Genomic_DNA"/>
</dbReference>
<evidence type="ECO:0000259" key="12">
    <source>
        <dbReference type="PROSITE" id="PS50108"/>
    </source>
</evidence>
<dbReference type="InterPro" id="IPR003245">
    <property type="entry name" value="Phytocyanin_dom"/>
</dbReference>
<dbReference type="CDD" id="cd00132">
    <property type="entry name" value="CRIB"/>
    <property type="match status" value="1"/>
</dbReference>
<keyword evidence="3" id="KW-0336">GPI-anchor</keyword>
<feature type="region of interest" description="Disordered" evidence="10">
    <location>
        <begin position="363"/>
        <end position="438"/>
    </location>
</feature>
<feature type="domain" description="CRIB" evidence="12">
    <location>
        <begin position="112"/>
        <end position="125"/>
    </location>
</feature>
<dbReference type="CDD" id="cd11019">
    <property type="entry name" value="OsENODL1_like"/>
    <property type="match status" value="1"/>
</dbReference>
<keyword evidence="4" id="KW-0732">Signal</keyword>
<name>A0A9E7ETA4_9LILI</name>
<feature type="non-terminal residue" evidence="14">
    <location>
        <position position="1"/>
    </location>
</feature>
<dbReference type="InterPro" id="IPR000095">
    <property type="entry name" value="CRIB_dom"/>
</dbReference>
<dbReference type="OrthoDB" id="691587at2759"/>
<gene>
    <name evidence="14" type="ORF">MUK42_18642</name>
</gene>
<evidence type="ECO:0000256" key="6">
    <source>
        <dbReference type="ARBA" id="ARBA00023157"/>
    </source>
</evidence>
<dbReference type="PROSITE" id="PS51485">
    <property type="entry name" value="PHYTOCYANIN"/>
    <property type="match status" value="1"/>
</dbReference>
<evidence type="ECO:0000313" key="15">
    <source>
        <dbReference type="Proteomes" id="UP001055439"/>
    </source>
</evidence>
<evidence type="ECO:0000256" key="4">
    <source>
        <dbReference type="ARBA" id="ARBA00022729"/>
    </source>
</evidence>
<feature type="compositionally biased region" description="Low complexity" evidence="10">
    <location>
        <begin position="363"/>
        <end position="395"/>
    </location>
</feature>
<dbReference type="Pfam" id="PF02298">
    <property type="entry name" value="Cu_bind_like"/>
    <property type="match status" value="1"/>
</dbReference>
<proteinExistence type="inferred from homology"/>
<protein>
    <submittedName>
        <fullName evidence="14">Plastocyanin-like domain</fullName>
    </submittedName>
</protein>
<dbReference type="PANTHER" id="PTHR33021:SF253">
    <property type="entry name" value="EARLY NODULIN-LIKE PROTEIN 9"/>
    <property type="match status" value="1"/>
</dbReference>
<dbReference type="InterPro" id="IPR039391">
    <property type="entry name" value="Phytocyanin-like"/>
</dbReference>
<dbReference type="PROSITE" id="PS50108">
    <property type="entry name" value="CRIB"/>
    <property type="match status" value="1"/>
</dbReference>
<feature type="transmembrane region" description="Helical" evidence="11">
    <location>
        <begin position="436"/>
        <end position="458"/>
    </location>
</feature>
<evidence type="ECO:0000259" key="13">
    <source>
        <dbReference type="PROSITE" id="PS51485"/>
    </source>
</evidence>
<evidence type="ECO:0000256" key="9">
    <source>
        <dbReference type="ARBA" id="ARBA00035011"/>
    </source>
</evidence>
<keyword evidence="5 11" id="KW-0472">Membrane</keyword>
<keyword evidence="11" id="KW-0812">Transmembrane</keyword>
<dbReference type="AlphaFoldDB" id="A0A9E7ETA4"/>
<dbReference type="GO" id="GO:0009055">
    <property type="term" value="F:electron transfer activity"/>
    <property type="evidence" value="ECO:0007669"/>
    <property type="project" value="InterPro"/>
</dbReference>
<evidence type="ECO:0000256" key="2">
    <source>
        <dbReference type="ARBA" id="ARBA00022475"/>
    </source>
</evidence>
<dbReference type="PANTHER" id="PTHR33021">
    <property type="entry name" value="BLUE COPPER PROTEIN"/>
    <property type="match status" value="1"/>
</dbReference>
<feature type="domain" description="Phytocyanin" evidence="13">
    <location>
        <begin position="253"/>
        <end position="356"/>
    </location>
</feature>